<name>A0A6A4T6M9_SCOMX</name>
<dbReference type="PANTHER" id="PTHR23077:SF27">
    <property type="entry name" value="ATPASE FAMILY GENE 2 PROTEIN HOMOLOG A"/>
    <property type="match status" value="1"/>
</dbReference>
<dbReference type="InterPro" id="IPR050168">
    <property type="entry name" value="AAA_ATPase_domain"/>
</dbReference>
<reference evidence="5 6" key="1">
    <citation type="submission" date="2019-06" db="EMBL/GenBank/DDBJ databases">
        <title>Draft genomes of female and male turbot (Scophthalmus maximus).</title>
        <authorList>
            <person name="Xu H."/>
            <person name="Xu X.-W."/>
            <person name="Shao C."/>
            <person name="Chen S."/>
        </authorList>
    </citation>
    <scope>NUCLEOTIDE SEQUENCE [LARGE SCALE GENOMIC DNA]</scope>
    <source>
        <strain evidence="5">Ysfricsl-2016a</strain>
        <tissue evidence="5">Blood</tissue>
    </source>
</reference>
<sequence>MPWKEDDGTVSFHFLFHRLCLTDDRVKELDVIPLGCNLPKRHYVLKTNVRSQALLWHKKTELAVRFDRINALMRPGRLDRIVYVPLPDAPTRREIFSLQFRNMPVAQNVSPDDLVARTDKYSGAEITAVCREAALLALQEDIKAQRIEARHFEGALNTVKPRIPDSLVQSYISYQQRQHGGLRFF</sequence>
<gene>
    <name evidence="5" type="ORF">F2P81_008213</name>
</gene>
<protein>
    <recommendedName>
        <fullName evidence="4">AAA ATPase AAA+ lid domain-containing protein</fullName>
    </recommendedName>
</protein>
<keyword evidence="1" id="KW-0677">Repeat</keyword>
<evidence type="ECO:0000313" key="6">
    <source>
        <dbReference type="Proteomes" id="UP000438429"/>
    </source>
</evidence>
<evidence type="ECO:0000256" key="3">
    <source>
        <dbReference type="ARBA" id="ARBA00022840"/>
    </source>
</evidence>
<evidence type="ECO:0000259" key="4">
    <source>
        <dbReference type="Pfam" id="PF17862"/>
    </source>
</evidence>
<dbReference type="EMBL" id="VEVO01000007">
    <property type="protein sequence ID" value="KAF0039978.1"/>
    <property type="molecule type" value="Genomic_DNA"/>
</dbReference>
<dbReference type="AlphaFoldDB" id="A0A6A4T6M9"/>
<keyword evidence="2" id="KW-0547">Nucleotide-binding</keyword>
<evidence type="ECO:0000256" key="2">
    <source>
        <dbReference type="ARBA" id="ARBA00022741"/>
    </source>
</evidence>
<dbReference type="SUPFAM" id="SSF52540">
    <property type="entry name" value="P-loop containing nucleoside triphosphate hydrolases"/>
    <property type="match status" value="1"/>
</dbReference>
<organism evidence="5 6">
    <name type="scientific">Scophthalmus maximus</name>
    <name type="common">Turbot</name>
    <name type="synonym">Psetta maxima</name>
    <dbReference type="NCBI Taxonomy" id="52904"/>
    <lineage>
        <taxon>Eukaryota</taxon>
        <taxon>Metazoa</taxon>
        <taxon>Chordata</taxon>
        <taxon>Craniata</taxon>
        <taxon>Vertebrata</taxon>
        <taxon>Euteleostomi</taxon>
        <taxon>Actinopterygii</taxon>
        <taxon>Neopterygii</taxon>
        <taxon>Teleostei</taxon>
        <taxon>Neoteleostei</taxon>
        <taxon>Acanthomorphata</taxon>
        <taxon>Carangaria</taxon>
        <taxon>Pleuronectiformes</taxon>
        <taxon>Pleuronectoidei</taxon>
        <taxon>Scophthalmidae</taxon>
        <taxon>Scophthalmus</taxon>
    </lineage>
</organism>
<dbReference type="FunFam" id="1.10.8.60:FF:000069">
    <property type="entry name" value="spermatogenesis-associated protein 5 isoform X1"/>
    <property type="match status" value="1"/>
</dbReference>
<dbReference type="Pfam" id="PF17862">
    <property type="entry name" value="AAA_lid_3"/>
    <property type="match status" value="1"/>
</dbReference>
<dbReference type="Gene3D" id="3.40.50.300">
    <property type="entry name" value="P-loop containing nucleotide triphosphate hydrolases"/>
    <property type="match status" value="1"/>
</dbReference>
<evidence type="ECO:0000256" key="1">
    <source>
        <dbReference type="ARBA" id="ARBA00022737"/>
    </source>
</evidence>
<dbReference type="GO" id="GO:0005737">
    <property type="term" value="C:cytoplasm"/>
    <property type="evidence" value="ECO:0007669"/>
    <property type="project" value="TreeGrafter"/>
</dbReference>
<feature type="domain" description="AAA ATPase AAA+ lid" evidence="4">
    <location>
        <begin position="109"/>
        <end position="153"/>
    </location>
</feature>
<dbReference type="InterPro" id="IPR041569">
    <property type="entry name" value="AAA_lid_3"/>
</dbReference>
<dbReference type="GO" id="GO:0005524">
    <property type="term" value="F:ATP binding"/>
    <property type="evidence" value="ECO:0007669"/>
    <property type="project" value="UniProtKB-KW"/>
</dbReference>
<dbReference type="GO" id="GO:0016887">
    <property type="term" value="F:ATP hydrolysis activity"/>
    <property type="evidence" value="ECO:0007669"/>
    <property type="project" value="TreeGrafter"/>
</dbReference>
<accession>A0A6A4T6M9</accession>
<dbReference type="PANTHER" id="PTHR23077">
    <property type="entry name" value="AAA-FAMILY ATPASE"/>
    <property type="match status" value="1"/>
</dbReference>
<evidence type="ECO:0000313" key="5">
    <source>
        <dbReference type="EMBL" id="KAF0039978.1"/>
    </source>
</evidence>
<dbReference type="InterPro" id="IPR027417">
    <property type="entry name" value="P-loop_NTPase"/>
</dbReference>
<keyword evidence="3" id="KW-0067">ATP-binding</keyword>
<dbReference type="Proteomes" id="UP000438429">
    <property type="component" value="Unassembled WGS sequence"/>
</dbReference>
<comment type="caution">
    <text evidence="5">The sequence shown here is derived from an EMBL/GenBank/DDBJ whole genome shotgun (WGS) entry which is preliminary data.</text>
</comment>
<dbReference type="Gene3D" id="1.10.8.60">
    <property type="match status" value="1"/>
</dbReference>
<proteinExistence type="predicted"/>